<name>A0A939GC68_9BACT</name>
<sequence>MNRRHFLQHASASMLLPVFIDGFGAKAFGSPTSAFMETLTNLATATDRVLVMIQLNGGNDGLNMVIPLDQMSQYNTLRSNIALPEAKVLKLSGNLATGLHPAMTGLQSLYNEGMLSIVHSVSYPTPNFSHFRASDIWFTGADSNQTLTTGWTGRYLNQEWPGYPTGYPTKDTPDPLAIQIGYITSTAFAGPAGPMAVAIPNPDTFAQLVGDKPQIDGGTVTNTPAGRHVTYIRQQQLSSVAYAAQIKAAAAKGKNLATYPTTNGLADQLKIVSRLIHGGLQTRVYYVNIGGFDTHAEQVTATDTTVGTHANLMRTLSDAIRAFQNDLKMQGIDDRVAGMTFSEFGRRAVSNASRGTDHGVAAPLFVFGKGVKNSTIGKNPNLSDLDNNNIRMQTDFRQVYAALLTDWLGEGKPEMTAVLQRSFDVAPIFQQPITATEPTPVAFRLYPNPASDQVLLETDVHSAGIDRVALFDPSGRAVGVPVSRLTDHAMGMNVQTLAAGTYMVAVESGSKRLTERLLVVR</sequence>
<evidence type="ECO:0000313" key="3">
    <source>
        <dbReference type="Proteomes" id="UP000664795"/>
    </source>
</evidence>
<evidence type="ECO:0000313" key="2">
    <source>
        <dbReference type="EMBL" id="MBO0934155.1"/>
    </source>
</evidence>
<organism evidence="2 3">
    <name type="scientific">Fibrella aquatilis</name>
    <dbReference type="NCBI Taxonomy" id="2817059"/>
    <lineage>
        <taxon>Bacteria</taxon>
        <taxon>Pseudomonadati</taxon>
        <taxon>Bacteroidota</taxon>
        <taxon>Cytophagia</taxon>
        <taxon>Cytophagales</taxon>
        <taxon>Spirosomataceae</taxon>
        <taxon>Fibrella</taxon>
    </lineage>
</organism>
<dbReference type="AlphaFoldDB" id="A0A939GC68"/>
<dbReference type="EMBL" id="JAFMYU010000027">
    <property type="protein sequence ID" value="MBO0934155.1"/>
    <property type="molecule type" value="Genomic_DNA"/>
</dbReference>
<gene>
    <name evidence="2" type="ORF">J2I48_24325</name>
</gene>
<evidence type="ECO:0000259" key="1">
    <source>
        <dbReference type="Pfam" id="PF18962"/>
    </source>
</evidence>
<keyword evidence="3" id="KW-1185">Reference proteome</keyword>
<dbReference type="NCBIfam" id="TIGR04183">
    <property type="entry name" value="Por_Secre_tail"/>
    <property type="match status" value="1"/>
</dbReference>
<protein>
    <submittedName>
        <fullName evidence="2">DUF1501 domain-containing protein</fullName>
    </submittedName>
</protein>
<dbReference type="Pfam" id="PF18962">
    <property type="entry name" value="Por_Secre_tail"/>
    <property type="match status" value="1"/>
</dbReference>
<dbReference type="InterPro" id="IPR026444">
    <property type="entry name" value="Secre_tail"/>
</dbReference>
<comment type="caution">
    <text evidence="2">The sequence shown here is derived from an EMBL/GenBank/DDBJ whole genome shotgun (WGS) entry which is preliminary data.</text>
</comment>
<accession>A0A939GC68</accession>
<proteinExistence type="predicted"/>
<dbReference type="Pfam" id="PF07394">
    <property type="entry name" value="DUF1501"/>
    <property type="match status" value="1"/>
</dbReference>
<dbReference type="PANTHER" id="PTHR43737">
    <property type="entry name" value="BLL7424 PROTEIN"/>
    <property type="match status" value="1"/>
</dbReference>
<dbReference type="InterPro" id="IPR010869">
    <property type="entry name" value="DUF1501"/>
</dbReference>
<reference evidence="2 3" key="1">
    <citation type="submission" date="2021-03" db="EMBL/GenBank/DDBJ databases">
        <title>Fibrella sp. HMF5036 genome sequencing and assembly.</title>
        <authorList>
            <person name="Kang H."/>
            <person name="Kim H."/>
            <person name="Bae S."/>
            <person name="Joh K."/>
        </authorList>
    </citation>
    <scope>NUCLEOTIDE SEQUENCE [LARGE SCALE GENOMIC DNA]</scope>
    <source>
        <strain evidence="2 3">HMF5036</strain>
    </source>
</reference>
<dbReference type="Proteomes" id="UP000664795">
    <property type="component" value="Unassembled WGS sequence"/>
</dbReference>
<dbReference type="PANTHER" id="PTHR43737:SF1">
    <property type="entry name" value="DUF1501 DOMAIN-CONTAINING PROTEIN"/>
    <property type="match status" value="1"/>
</dbReference>
<feature type="domain" description="Secretion system C-terminal sorting" evidence="1">
    <location>
        <begin position="445"/>
        <end position="519"/>
    </location>
</feature>
<dbReference type="RefSeq" id="WP_207338116.1">
    <property type="nucleotide sequence ID" value="NZ_JAFMYU010000027.1"/>
</dbReference>